<dbReference type="GO" id="GO:0003677">
    <property type="term" value="F:DNA binding"/>
    <property type="evidence" value="ECO:0007669"/>
    <property type="project" value="UniProtKB-KW"/>
</dbReference>
<evidence type="ECO:0000256" key="1">
    <source>
        <dbReference type="ARBA" id="ARBA00009277"/>
    </source>
</evidence>
<evidence type="ECO:0000313" key="7">
    <source>
        <dbReference type="Proteomes" id="UP000583752"/>
    </source>
</evidence>
<dbReference type="GO" id="GO:0032196">
    <property type="term" value="P:transposition"/>
    <property type="evidence" value="ECO:0007669"/>
    <property type="project" value="UniProtKB-KW"/>
</dbReference>
<dbReference type="InterPro" id="IPR017894">
    <property type="entry name" value="HTH_IS21_transposase_type"/>
</dbReference>
<proteinExistence type="inferred from homology"/>
<comment type="caution">
    <text evidence="6">The sequence shown here is derived from an EMBL/GenBank/DDBJ whole genome shotgun (WGS) entry which is preliminary data.</text>
</comment>
<sequence>MEMLGQVRRMHLRDKLSLHEISKRTGLSRNTLRKWIRKPAEVVAPPRYVRGSAPNKLTPYHATLEQALKADAHRIKQNRRTSKALFEQIKAEGYAGSYSRVTDFTREWRGREGNGPRAFVPLSFEQGEAFQFDWSEEGLVVGGIYRRMQVSHLKLCASRAFWLVAYPSQGHEMLFDAHTRSFAALGGVPRRGIYDNMKTAVDKVNKGKGRIVNARFAVMCAHYLFDADFCNVASGWEKGVVEKNVQDSRRRIWIEAQTRKFASFVELNAWLGQRCRALWAELRHPEYPALSVADVLEQEQSQMMPMPTPFDGYVEKPARVSSTCLVTVSRNRYSVPCEFAGQMVSAHLYPGRVRVVAGDAVVASHERIAERGQVCYDWEHYIPLVQRKPGALRNGAPFADLPVPLLRLRQGLLRHAGGDRVMAQVLAAVPIAGLAAVLVAVELVVESGVLSAEHVENVLARLNAGPVPASVETSLQLKEAPVANTGRYDTLRANAGVHDVMEAGHA</sequence>
<evidence type="ECO:0000259" key="5">
    <source>
        <dbReference type="PROSITE" id="PS50531"/>
    </source>
</evidence>
<keyword evidence="3" id="KW-0238">DNA-binding</keyword>
<dbReference type="PANTHER" id="PTHR35004">
    <property type="entry name" value="TRANSPOSASE RV3428C-RELATED"/>
    <property type="match status" value="1"/>
</dbReference>
<dbReference type="NCBIfam" id="NF033546">
    <property type="entry name" value="transpos_IS21"/>
    <property type="match status" value="1"/>
</dbReference>
<dbReference type="PANTHER" id="PTHR35004:SF7">
    <property type="entry name" value="INTEGRASE PROTEIN"/>
    <property type="match status" value="1"/>
</dbReference>
<evidence type="ECO:0000256" key="2">
    <source>
        <dbReference type="ARBA" id="ARBA00022578"/>
    </source>
</evidence>
<gene>
    <name evidence="6" type="ORF">HHL21_18030</name>
</gene>
<name>A0A848HNS8_9BURK</name>
<evidence type="ECO:0000256" key="3">
    <source>
        <dbReference type="ARBA" id="ARBA00023125"/>
    </source>
</evidence>
<feature type="domain" description="HTH IS21-type" evidence="5">
    <location>
        <begin position="3"/>
        <end position="68"/>
    </location>
</feature>
<accession>A0A848HNS8</accession>
<dbReference type="PROSITE" id="PS50531">
    <property type="entry name" value="HTH_IS21"/>
    <property type="match status" value="1"/>
</dbReference>
<protein>
    <submittedName>
        <fullName evidence="6">IS21 family transposase</fullName>
    </submittedName>
</protein>
<keyword evidence="7" id="KW-1185">Reference proteome</keyword>
<dbReference type="RefSeq" id="WP_169468432.1">
    <property type="nucleotide sequence ID" value="NZ_JABBGG010000011.1"/>
</dbReference>
<evidence type="ECO:0000256" key="4">
    <source>
        <dbReference type="ARBA" id="ARBA00023172"/>
    </source>
</evidence>
<evidence type="ECO:0000313" key="6">
    <source>
        <dbReference type="EMBL" id="NML62942.1"/>
    </source>
</evidence>
<dbReference type="Proteomes" id="UP000583752">
    <property type="component" value="Unassembled WGS sequence"/>
</dbReference>
<dbReference type="InterPro" id="IPR054353">
    <property type="entry name" value="IstA-like_C"/>
</dbReference>
<organism evidence="6 7">
    <name type="scientific">Massilia polaris</name>
    <dbReference type="NCBI Taxonomy" id="2728846"/>
    <lineage>
        <taxon>Bacteria</taxon>
        <taxon>Pseudomonadati</taxon>
        <taxon>Pseudomonadota</taxon>
        <taxon>Betaproteobacteria</taxon>
        <taxon>Burkholderiales</taxon>
        <taxon>Oxalobacteraceae</taxon>
        <taxon>Telluria group</taxon>
        <taxon>Massilia</taxon>
    </lineage>
</organism>
<dbReference type="GO" id="GO:0006310">
    <property type="term" value="P:DNA recombination"/>
    <property type="evidence" value="ECO:0007669"/>
    <property type="project" value="UniProtKB-KW"/>
</dbReference>
<dbReference type="Pfam" id="PF22483">
    <property type="entry name" value="Mu-transpos_C_2"/>
    <property type="match status" value="1"/>
</dbReference>
<dbReference type="AlphaFoldDB" id="A0A848HNS8"/>
<keyword evidence="2" id="KW-0815">Transposition</keyword>
<comment type="similarity">
    <text evidence="1">Belongs to the transposase IS21/IS408/IS1162 family.</text>
</comment>
<keyword evidence="4" id="KW-0233">DNA recombination</keyword>
<dbReference type="EMBL" id="JABBGG010000011">
    <property type="protein sequence ID" value="NML62942.1"/>
    <property type="molecule type" value="Genomic_DNA"/>
</dbReference>
<reference evidence="6 7" key="1">
    <citation type="submission" date="2020-04" db="EMBL/GenBank/DDBJ databases">
        <title>Massilia sp. RP-1-19 isolated from soil.</title>
        <authorList>
            <person name="Dahal R.H."/>
        </authorList>
    </citation>
    <scope>NUCLEOTIDE SEQUENCE [LARGE SCALE GENOMIC DNA]</scope>
    <source>
        <strain evidence="6 7">RP-1-19</strain>
    </source>
</reference>